<reference evidence="1 2" key="1">
    <citation type="submission" date="2018-12" db="EMBL/GenBank/DDBJ databases">
        <title>The genome of Variovorax gossypii DSM 100435.</title>
        <authorList>
            <person name="Gao J."/>
            <person name="Sun J."/>
        </authorList>
    </citation>
    <scope>NUCLEOTIDE SEQUENCE [LARGE SCALE GENOMIC DNA]</scope>
    <source>
        <strain evidence="1 2">DSM 100435</strain>
    </source>
</reference>
<evidence type="ECO:0000313" key="2">
    <source>
        <dbReference type="Proteomes" id="UP000267418"/>
    </source>
</evidence>
<evidence type="ECO:0000313" key="1">
    <source>
        <dbReference type="EMBL" id="RTQ36441.1"/>
    </source>
</evidence>
<dbReference type="Proteomes" id="UP000267418">
    <property type="component" value="Unassembled WGS sequence"/>
</dbReference>
<gene>
    <name evidence="1" type="ORF">EJP69_01455</name>
</gene>
<protein>
    <submittedName>
        <fullName evidence="1">Uncharacterized protein</fullName>
    </submittedName>
</protein>
<dbReference type="EMBL" id="RXOE01000001">
    <property type="protein sequence ID" value="RTQ36441.1"/>
    <property type="molecule type" value="Genomic_DNA"/>
</dbReference>
<dbReference type="OrthoDB" id="8907515at2"/>
<organism evidence="1 2">
    <name type="scientific">Variovorax gossypii</name>
    <dbReference type="NCBI Taxonomy" id="1679495"/>
    <lineage>
        <taxon>Bacteria</taxon>
        <taxon>Pseudomonadati</taxon>
        <taxon>Pseudomonadota</taxon>
        <taxon>Betaproteobacteria</taxon>
        <taxon>Burkholderiales</taxon>
        <taxon>Comamonadaceae</taxon>
        <taxon>Variovorax</taxon>
    </lineage>
</organism>
<name>A0A431TQH8_9BURK</name>
<proteinExistence type="predicted"/>
<sequence>MGIALLAIADIWMPLQSLANRLMPARRAHRGNHLDATESTAGLRYVAVRPACTARSGGVSSPETAASPARPLRVVRVVDGKGQQRSANRVVISGRMADVCAELDRLAALEAAETMATAPRSTRLH</sequence>
<dbReference type="RefSeq" id="WP_126468487.1">
    <property type="nucleotide sequence ID" value="NZ_RXOE01000001.1"/>
</dbReference>
<keyword evidence="2" id="KW-1185">Reference proteome</keyword>
<accession>A0A431TQH8</accession>
<comment type="caution">
    <text evidence="1">The sequence shown here is derived from an EMBL/GenBank/DDBJ whole genome shotgun (WGS) entry which is preliminary data.</text>
</comment>
<dbReference type="AlphaFoldDB" id="A0A431TQH8"/>